<keyword evidence="1" id="KW-0732">Signal</keyword>
<proteinExistence type="predicted"/>
<evidence type="ECO:0000313" key="2">
    <source>
        <dbReference type="EMBL" id="MBD5777920.1"/>
    </source>
</evidence>
<dbReference type="RefSeq" id="WP_191615051.1">
    <property type="nucleotide sequence ID" value="NZ_JACYFG010000002.1"/>
</dbReference>
<protein>
    <submittedName>
        <fullName evidence="2">Uncharacterized protein</fullName>
    </submittedName>
</protein>
<organism evidence="2 3">
    <name type="scientific">Pelagicoccus enzymogenes</name>
    <dbReference type="NCBI Taxonomy" id="2773457"/>
    <lineage>
        <taxon>Bacteria</taxon>
        <taxon>Pseudomonadati</taxon>
        <taxon>Verrucomicrobiota</taxon>
        <taxon>Opitutia</taxon>
        <taxon>Puniceicoccales</taxon>
        <taxon>Pelagicoccaceae</taxon>
        <taxon>Pelagicoccus</taxon>
    </lineage>
</organism>
<dbReference type="EMBL" id="JACYFG010000002">
    <property type="protein sequence ID" value="MBD5777920.1"/>
    <property type="molecule type" value="Genomic_DNA"/>
</dbReference>
<sequence length="172" mass="19267">MLKLFFISALVSLMFATASAQPGSQFIGTWVIDSELSTAFDPWRSIQLDIELVEGGVVIEELCTTGRRRSTQRYELKLGSSQNVVPIEMWTGNRHIGAYIGGDRAMRIDARLDDGGRTLVLDCRYLLDTSQGETAVRSHKEFRVSSDGDQLVVMELRSTRPRPILQVFNKAN</sequence>
<evidence type="ECO:0000313" key="3">
    <source>
        <dbReference type="Proteomes" id="UP000622317"/>
    </source>
</evidence>
<comment type="caution">
    <text evidence="2">The sequence shown here is derived from an EMBL/GenBank/DDBJ whole genome shotgun (WGS) entry which is preliminary data.</text>
</comment>
<accession>A0A927F682</accession>
<keyword evidence="3" id="KW-1185">Reference proteome</keyword>
<feature type="chain" id="PRO_5037266035" evidence="1">
    <location>
        <begin position="21"/>
        <end position="172"/>
    </location>
</feature>
<dbReference type="Proteomes" id="UP000622317">
    <property type="component" value="Unassembled WGS sequence"/>
</dbReference>
<name>A0A927F682_9BACT</name>
<gene>
    <name evidence="2" type="ORF">IEN85_00240</name>
</gene>
<evidence type="ECO:0000256" key="1">
    <source>
        <dbReference type="SAM" id="SignalP"/>
    </source>
</evidence>
<feature type="signal peptide" evidence="1">
    <location>
        <begin position="1"/>
        <end position="20"/>
    </location>
</feature>
<reference evidence="2" key="1">
    <citation type="submission" date="2020-09" db="EMBL/GenBank/DDBJ databases">
        <title>Pelagicoccus enzymogenes sp. nov. with an EPS production, isolated from marine sediment.</title>
        <authorList>
            <person name="Feng X."/>
        </authorList>
    </citation>
    <scope>NUCLEOTIDE SEQUENCE</scope>
    <source>
        <strain evidence="2">NFK12</strain>
    </source>
</reference>
<dbReference type="AlphaFoldDB" id="A0A927F682"/>